<feature type="transmembrane region" description="Helical" evidence="5">
    <location>
        <begin position="232"/>
        <end position="254"/>
    </location>
</feature>
<dbReference type="GO" id="GO:0022857">
    <property type="term" value="F:transmembrane transporter activity"/>
    <property type="evidence" value="ECO:0007669"/>
    <property type="project" value="InterPro"/>
</dbReference>
<feature type="transmembrane region" description="Helical" evidence="5">
    <location>
        <begin position="395"/>
        <end position="412"/>
    </location>
</feature>
<sequence length="515" mass="57441">MKKLSTWSIIFISTGGMIGSGWLFAPYYGYQTAGVGVIFSWLITALLTFFVAVCFAEVASMLPIVSGAMRFLKITHSRSLGFLFVVLGWVSYLVYLPLEAQSVVQYLGFWFPSLVDDSNSTGVLLSYFGVSIAFFIMVGITILNTYQLKNVAKVNNVVSVWKIFLPIAIALGMLAFYGSFDNFSHNTSSTSISFETILLAITGSGLAFAFSGFQNGLVVANSAKNPRLAIPLSLFAPVVVGLTMYLSLSLLFMFCLPASADHLAVNVAPLLGLLSLFGLHFIYTVLFIDAIVAPLGTSNVYAAVTGRVLQAFGLEFFKTSILTKLNKHSVPIYCIWINFFIGLIFLLQFPTWSQLVSFLSSLVLFSCLSGPVVLIIFRDKFPQMDRKFKLPFHKLFGYLGFISCSYFVYWSGTDNLKYLSILVIVVIAFYWFVFERNNLIKIFKQVWFVCGYIITLWLISFVHELGCIAFPYDNLLVAVIGILFLRIFITHQAPIETIDSNLKLTIDEINKLESC</sequence>
<feature type="transmembrane region" description="Helical" evidence="5">
    <location>
        <begin position="469"/>
        <end position="489"/>
    </location>
</feature>
<dbReference type="EMBL" id="CP021781">
    <property type="protein sequence ID" value="AXA33465.1"/>
    <property type="molecule type" value="Genomic_DNA"/>
</dbReference>
<keyword evidence="9" id="KW-1185">Reference proteome</keyword>
<evidence type="ECO:0000313" key="9">
    <source>
        <dbReference type="Proteomes" id="UP000681131"/>
    </source>
</evidence>
<evidence type="ECO:0000313" key="7">
    <source>
        <dbReference type="EMBL" id="QIW11694.1"/>
    </source>
</evidence>
<feature type="transmembrane region" description="Helical" evidence="5">
    <location>
        <begin position="80"/>
        <end position="98"/>
    </location>
</feature>
<comment type="subcellular location">
    <subcellularLocation>
        <location evidence="1">Membrane</location>
        <topology evidence="1">Multi-pass membrane protein</topology>
    </subcellularLocation>
</comment>
<evidence type="ECO:0000256" key="5">
    <source>
        <dbReference type="SAM" id="Phobius"/>
    </source>
</evidence>
<evidence type="ECO:0000256" key="1">
    <source>
        <dbReference type="ARBA" id="ARBA00004141"/>
    </source>
</evidence>
<dbReference type="Pfam" id="PF13520">
    <property type="entry name" value="AA_permease_2"/>
    <property type="match status" value="1"/>
</dbReference>
<dbReference type="OrthoDB" id="5616730at2"/>
<dbReference type="PANTHER" id="PTHR47547">
    <property type="match status" value="1"/>
</dbReference>
<gene>
    <name evidence="6" type="ORF">CDH04_03115</name>
    <name evidence="7" type="ORF">FZC43_03115</name>
</gene>
<dbReference type="InterPro" id="IPR052962">
    <property type="entry name" value="AA_Transporter_AGT"/>
</dbReference>
<feature type="transmembrane region" description="Helical" evidence="5">
    <location>
        <begin position="418"/>
        <end position="434"/>
    </location>
</feature>
<dbReference type="PANTHER" id="PTHR47547:SF1">
    <property type="entry name" value="ASPARTATE-PROTON SYMPORTER"/>
    <property type="match status" value="1"/>
</dbReference>
<accession>A0A2Z4XYG2</accession>
<organism evidence="6 8">
    <name type="scientific">Francisella adeliensis</name>
    <dbReference type="NCBI Taxonomy" id="2007306"/>
    <lineage>
        <taxon>Bacteria</taxon>
        <taxon>Pseudomonadati</taxon>
        <taxon>Pseudomonadota</taxon>
        <taxon>Gammaproteobacteria</taxon>
        <taxon>Thiotrichales</taxon>
        <taxon>Francisellaceae</taxon>
        <taxon>Francisella</taxon>
    </lineage>
</organism>
<feature type="transmembrane region" description="Helical" evidence="5">
    <location>
        <begin position="266"/>
        <end position="288"/>
    </location>
</feature>
<dbReference type="PIRSF" id="PIRSF006060">
    <property type="entry name" value="AA_transporter"/>
    <property type="match status" value="1"/>
</dbReference>
<feature type="transmembrane region" description="Helical" evidence="5">
    <location>
        <begin position="158"/>
        <end position="177"/>
    </location>
</feature>
<dbReference type="AlphaFoldDB" id="A0A2Z4XYG2"/>
<dbReference type="InterPro" id="IPR002293">
    <property type="entry name" value="AA/rel_permease1"/>
</dbReference>
<evidence type="ECO:0000313" key="8">
    <source>
        <dbReference type="Proteomes" id="UP000251120"/>
    </source>
</evidence>
<dbReference type="Proteomes" id="UP000251120">
    <property type="component" value="Chromosome"/>
</dbReference>
<dbReference type="RefSeq" id="WP_112869638.1">
    <property type="nucleotide sequence ID" value="NZ_CP021781.1"/>
</dbReference>
<dbReference type="EMBL" id="CP043424">
    <property type="protein sequence ID" value="QIW11694.1"/>
    <property type="molecule type" value="Genomic_DNA"/>
</dbReference>
<protein>
    <submittedName>
        <fullName evidence="7">APC family permease</fullName>
    </submittedName>
    <submittedName>
        <fullName evidence="6">Amino acid permease</fullName>
    </submittedName>
</protein>
<keyword evidence="2 5" id="KW-0812">Transmembrane</keyword>
<dbReference type="Gene3D" id="1.20.1740.10">
    <property type="entry name" value="Amino acid/polyamine transporter I"/>
    <property type="match status" value="1"/>
</dbReference>
<keyword evidence="3 5" id="KW-1133">Transmembrane helix</keyword>
<feature type="transmembrane region" description="Helical" evidence="5">
    <location>
        <begin position="355"/>
        <end position="375"/>
    </location>
</feature>
<keyword evidence="4 5" id="KW-0472">Membrane</keyword>
<feature type="transmembrane region" description="Helical" evidence="5">
    <location>
        <begin position="197"/>
        <end position="220"/>
    </location>
</feature>
<feature type="transmembrane region" description="Helical" evidence="5">
    <location>
        <begin position="124"/>
        <end position="146"/>
    </location>
</feature>
<feature type="transmembrane region" description="Helical" evidence="5">
    <location>
        <begin position="7"/>
        <end position="25"/>
    </location>
</feature>
<dbReference type="KEGG" id="fad:CDH04_03115"/>
<feature type="transmembrane region" description="Helical" evidence="5">
    <location>
        <begin position="37"/>
        <end position="59"/>
    </location>
</feature>
<name>A0A2Z4XYG2_9GAMM</name>
<feature type="transmembrane region" description="Helical" evidence="5">
    <location>
        <begin position="330"/>
        <end position="349"/>
    </location>
</feature>
<dbReference type="Proteomes" id="UP000681131">
    <property type="component" value="Chromosome"/>
</dbReference>
<reference evidence="6 8" key="1">
    <citation type="submission" date="2017-06" db="EMBL/GenBank/DDBJ databases">
        <title>Complete genome of Francisella adeliensis.</title>
        <authorList>
            <person name="Vallesi A."/>
            <person name="Sjodin A."/>
        </authorList>
    </citation>
    <scope>NUCLEOTIDE SEQUENCE [LARGE SCALE GENOMIC DNA]</scope>
    <source>
        <strain evidence="6 8">FDC440</strain>
    </source>
</reference>
<feature type="transmembrane region" description="Helical" evidence="5">
    <location>
        <begin position="446"/>
        <end position="463"/>
    </location>
</feature>
<proteinExistence type="predicted"/>
<reference evidence="7 9" key="2">
    <citation type="submission" date="2019-08" db="EMBL/GenBank/DDBJ databases">
        <title>Complete genome sequences of Francisella adeliensis (FSC1325 and FSC1326).</title>
        <authorList>
            <person name="Ohrman C."/>
            <person name="Uneklint I."/>
            <person name="Vallesi A."/>
            <person name="Karlsson L."/>
            <person name="Sjodin A."/>
        </authorList>
    </citation>
    <scope>NUCLEOTIDE SEQUENCE [LARGE SCALE GENOMIC DNA]</scope>
    <source>
        <strain evidence="7 9">FSC1325</strain>
    </source>
</reference>
<evidence type="ECO:0000256" key="4">
    <source>
        <dbReference type="ARBA" id="ARBA00023136"/>
    </source>
</evidence>
<evidence type="ECO:0000256" key="3">
    <source>
        <dbReference type="ARBA" id="ARBA00022989"/>
    </source>
</evidence>
<evidence type="ECO:0000256" key="2">
    <source>
        <dbReference type="ARBA" id="ARBA00022692"/>
    </source>
</evidence>
<evidence type="ECO:0000313" key="6">
    <source>
        <dbReference type="EMBL" id="AXA33465.1"/>
    </source>
</evidence>
<dbReference type="GO" id="GO:0016020">
    <property type="term" value="C:membrane"/>
    <property type="evidence" value="ECO:0007669"/>
    <property type="project" value="UniProtKB-SubCell"/>
</dbReference>